<protein>
    <submittedName>
        <fullName evidence="2">Transcriptional regulator</fullName>
    </submittedName>
</protein>
<organism evidence="2 3">
    <name type="scientific">Pseudoalteromonas caenipelagi</name>
    <dbReference type="NCBI Taxonomy" id="2726988"/>
    <lineage>
        <taxon>Bacteria</taxon>
        <taxon>Pseudomonadati</taxon>
        <taxon>Pseudomonadota</taxon>
        <taxon>Gammaproteobacteria</taxon>
        <taxon>Alteromonadales</taxon>
        <taxon>Pseudoalteromonadaceae</taxon>
        <taxon>Pseudoalteromonas</taxon>
    </lineage>
</organism>
<dbReference type="PANTHER" id="PTHR37812">
    <property type="entry name" value="MU-LIKE PROPHAGE FLUMU PROTEIN C"/>
    <property type="match status" value="1"/>
</dbReference>
<name>A0A849VHA0_9GAMM</name>
<dbReference type="Gene3D" id="1.10.10.60">
    <property type="entry name" value="Homeodomain-like"/>
    <property type="match status" value="1"/>
</dbReference>
<dbReference type="InterPro" id="IPR052411">
    <property type="entry name" value="c-mor_Regulatory_Protein"/>
</dbReference>
<dbReference type="RefSeq" id="WP_171628174.1">
    <property type="nucleotide sequence ID" value="NZ_JABBPG010000016.1"/>
</dbReference>
<dbReference type="AlphaFoldDB" id="A0A849VHA0"/>
<accession>A0A849VHA0</accession>
<dbReference type="EMBL" id="JABBPG010000016">
    <property type="protein sequence ID" value="NOU53139.1"/>
    <property type="molecule type" value="Genomic_DNA"/>
</dbReference>
<dbReference type="Proteomes" id="UP000586305">
    <property type="component" value="Unassembled WGS sequence"/>
</dbReference>
<dbReference type="SUPFAM" id="SSF46689">
    <property type="entry name" value="Homeodomain-like"/>
    <property type="match status" value="1"/>
</dbReference>
<dbReference type="Pfam" id="PF08765">
    <property type="entry name" value="Mor"/>
    <property type="match status" value="1"/>
</dbReference>
<evidence type="ECO:0000259" key="1">
    <source>
        <dbReference type="Pfam" id="PF08765"/>
    </source>
</evidence>
<keyword evidence="3" id="KW-1185">Reference proteome</keyword>
<evidence type="ECO:0000313" key="3">
    <source>
        <dbReference type="Proteomes" id="UP000586305"/>
    </source>
</evidence>
<dbReference type="InterPro" id="IPR014875">
    <property type="entry name" value="Mor_transcription_activator"/>
</dbReference>
<proteinExistence type="predicted"/>
<reference evidence="2 3" key="1">
    <citation type="submission" date="2020-04" db="EMBL/GenBank/DDBJ databases">
        <title>Pseudoalteromonas caenipelagi sp. nov., isolated from a tidal flat.</title>
        <authorList>
            <person name="Park S."/>
            <person name="Yoon J.-H."/>
        </authorList>
    </citation>
    <scope>NUCLEOTIDE SEQUENCE [LARGE SCALE GENOMIC DNA]</scope>
    <source>
        <strain evidence="2 3">JBTF-M23</strain>
    </source>
</reference>
<gene>
    <name evidence="2" type="ORF">HG263_21800</name>
</gene>
<dbReference type="InterPro" id="IPR009057">
    <property type="entry name" value="Homeodomain-like_sf"/>
</dbReference>
<evidence type="ECO:0000313" key="2">
    <source>
        <dbReference type="EMBL" id="NOU53139.1"/>
    </source>
</evidence>
<feature type="domain" description="Mor transcription activator" evidence="1">
    <location>
        <begin position="27"/>
        <end position="114"/>
    </location>
</feature>
<dbReference type="PANTHER" id="PTHR37812:SF1">
    <property type="entry name" value="MU-LIKE PROPHAGE FLUMU PROTEIN C"/>
    <property type="match status" value="1"/>
</dbReference>
<sequence length="131" mass="14901">MVDNKERGERGDSVLFTIFELVITEVSDVLDEEEATKLGRKVVDRVRHTFGGEQIYICQGRTLEAIISKNSIWSEFTGNNYLELAKKYGYAEQSIYRIVKMMRKLKMDEAQGDLFDASKGRGPKNKGPSLC</sequence>
<comment type="caution">
    <text evidence="2">The sequence shown here is derived from an EMBL/GenBank/DDBJ whole genome shotgun (WGS) entry which is preliminary data.</text>
</comment>